<dbReference type="PANTHER" id="PTHR21047">
    <property type="entry name" value="DTDP-6-DEOXY-D-GLUCOSE-3,5 EPIMERASE"/>
    <property type="match status" value="1"/>
</dbReference>
<dbReference type="PANTHER" id="PTHR21047:SF2">
    <property type="entry name" value="THYMIDINE DIPHOSPHO-4-KETO-RHAMNOSE 3,5-EPIMERASE"/>
    <property type="match status" value="1"/>
</dbReference>
<organism evidence="1 2">
    <name type="scientific">Clostridium gallinarum</name>
    <dbReference type="NCBI Taxonomy" id="2762246"/>
    <lineage>
        <taxon>Bacteria</taxon>
        <taxon>Bacillati</taxon>
        <taxon>Bacillota</taxon>
        <taxon>Clostridia</taxon>
        <taxon>Eubacteriales</taxon>
        <taxon>Clostridiaceae</taxon>
        <taxon>Clostridium</taxon>
    </lineage>
</organism>
<dbReference type="InterPro" id="IPR014710">
    <property type="entry name" value="RmlC-like_jellyroll"/>
</dbReference>
<name>A0ABR8Q0C8_9CLOT</name>
<accession>A0ABR8Q0C8</accession>
<dbReference type="InterPro" id="IPR000888">
    <property type="entry name" value="RmlC-like"/>
</dbReference>
<evidence type="ECO:0000313" key="2">
    <source>
        <dbReference type="Proteomes" id="UP000640335"/>
    </source>
</evidence>
<dbReference type="EMBL" id="JACSQZ010000004">
    <property type="protein sequence ID" value="MBD7913872.1"/>
    <property type="molecule type" value="Genomic_DNA"/>
</dbReference>
<reference evidence="1 2" key="1">
    <citation type="submission" date="2020-08" db="EMBL/GenBank/DDBJ databases">
        <title>A Genomic Blueprint of the Chicken Gut Microbiome.</title>
        <authorList>
            <person name="Gilroy R."/>
            <person name="Ravi A."/>
            <person name="Getino M."/>
            <person name="Pursley I."/>
            <person name="Horton D.L."/>
            <person name="Alikhan N.-F."/>
            <person name="Baker D."/>
            <person name="Gharbi K."/>
            <person name="Hall N."/>
            <person name="Watson M."/>
            <person name="Adriaenssens E.M."/>
            <person name="Foster-Nyarko E."/>
            <person name="Jarju S."/>
            <person name="Secka A."/>
            <person name="Antonio M."/>
            <person name="Oren A."/>
            <person name="Chaudhuri R."/>
            <person name="La Ragione R.M."/>
            <person name="Hildebrand F."/>
            <person name="Pallen M.J."/>
        </authorList>
    </citation>
    <scope>NUCLEOTIDE SEQUENCE [LARGE SCALE GENOMIC DNA]</scope>
    <source>
        <strain evidence="1 2">Sa3CUN1</strain>
    </source>
</reference>
<sequence>MFRVKRLDIEGCYLITPNVYMESTCDLIKIFNESQFNIYGLSTEFKEEYYAIAKPGVVRGIHFQLPPEEHDKLITCIMGEIQDVVIDLRKKSKSFGKYITVELNESNRNLIYVPSGCAHGYYIKGDKQALVYYKVTKPFIKELRGGVHWNSLDIPWEFNKDEVEVEIEDESWNRFEEFNSPF</sequence>
<dbReference type="Gene3D" id="2.60.120.10">
    <property type="entry name" value="Jelly Rolls"/>
    <property type="match status" value="1"/>
</dbReference>
<evidence type="ECO:0000313" key="1">
    <source>
        <dbReference type="EMBL" id="MBD7913872.1"/>
    </source>
</evidence>
<dbReference type="RefSeq" id="WP_191747944.1">
    <property type="nucleotide sequence ID" value="NZ_JACSQZ010000004.1"/>
</dbReference>
<protein>
    <submittedName>
        <fullName evidence="1">dTDP-4-dehydrorhamnose 3,5-epimerase family protein</fullName>
    </submittedName>
</protein>
<comment type="caution">
    <text evidence="1">The sequence shown here is derived from an EMBL/GenBank/DDBJ whole genome shotgun (WGS) entry which is preliminary data.</text>
</comment>
<dbReference type="SUPFAM" id="SSF51182">
    <property type="entry name" value="RmlC-like cupins"/>
    <property type="match status" value="1"/>
</dbReference>
<gene>
    <name evidence="1" type="ORF">H9660_01805</name>
</gene>
<proteinExistence type="predicted"/>
<dbReference type="Proteomes" id="UP000640335">
    <property type="component" value="Unassembled WGS sequence"/>
</dbReference>
<keyword evidence="2" id="KW-1185">Reference proteome</keyword>
<dbReference type="Pfam" id="PF00908">
    <property type="entry name" value="dTDP_sugar_isom"/>
    <property type="match status" value="1"/>
</dbReference>
<dbReference type="InterPro" id="IPR011051">
    <property type="entry name" value="RmlC_Cupin_sf"/>
</dbReference>